<feature type="signal peptide" evidence="2">
    <location>
        <begin position="1"/>
        <end position="22"/>
    </location>
</feature>
<dbReference type="GO" id="GO:0008270">
    <property type="term" value="F:zinc ion binding"/>
    <property type="evidence" value="ECO:0007669"/>
    <property type="project" value="TreeGrafter"/>
</dbReference>
<dbReference type="InterPro" id="IPR042097">
    <property type="entry name" value="Aminopeptidase_N-like_N_sf"/>
</dbReference>
<feature type="chain" id="PRO_5016352857" evidence="2">
    <location>
        <begin position="23"/>
        <end position="279"/>
    </location>
</feature>
<keyword evidence="5" id="KW-1185">Reference proteome</keyword>
<dbReference type="GO" id="GO:0006508">
    <property type="term" value="P:proteolysis"/>
    <property type="evidence" value="ECO:0007669"/>
    <property type="project" value="TreeGrafter"/>
</dbReference>
<dbReference type="GO" id="GO:0005737">
    <property type="term" value="C:cytoplasm"/>
    <property type="evidence" value="ECO:0007669"/>
    <property type="project" value="TreeGrafter"/>
</dbReference>
<dbReference type="GO" id="GO:0043171">
    <property type="term" value="P:peptide catabolic process"/>
    <property type="evidence" value="ECO:0007669"/>
    <property type="project" value="TreeGrafter"/>
</dbReference>
<dbReference type="Proteomes" id="UP000250275">
    <property type="component" value="Unassembled WGS sequence"/>
</dbReference>
<evidence type="ECO:0000256" key="1">
    <source>
        <dbReference type="ARBA" id="ARBA00022438"/>
    </source>
</evidence>
<dbReference type="PANTHER" id="PTHR11533:SF276">
    <property type="entry name" value="GLUTAMYL AMINOPEPTIDASE"/>
    <property type="match status" value="1"/>
</dbReference>
<reference evidence="4 5" key="1">
    <citation type="submission" date="2015-07" db="EMBL/GenBank/DDBJ databases">
        <title>The genome of Eufriesea mexicana.</title>
        <authorList>
            <person name="Pan H."/>
            <person name="Kapheim K."/>
        </authorList>
    </citation>
    <scope>NUCLEOTIDE SEQUENCE [LARGE SCALE GENOMIC DNA]</scope>
    <source>
        <strain evidence="4">0111107269</strain>
        <tissue evidence="4">Whole body</tissue>
    </source>
</reference>
<feature type="domain" description="Aminopeptidase N-like N-terminal" evidence="3">
    <location>
        <begin position="53"/>
        <end position="225"/>
    </location>
</feature>
<accession>A0A310SU51</accession>
<evidence type="ECO:0000313" key="4">
    <source>
        <dbReference type="EMBL" id="OAD60663.1"/>
    </source>
</evidence>
<dbReference type="InterPro" id="IPR050344">
    <property type="entry name" value="Peptidase_M1_aminopeptidases"/>
</dbReference>
<dbReference type="GO" id="GO:0042277">
    <property type="term" value="F:peptide binding"/>
    <property type="evidence" value="ECO:0007669"/>
    <property type="project" value="TreeGrafter"/>
</dbReference>
<dbReference type="SUPFAM" id="SSF63737">
    <property type="entry name" value="Leukotriene A4 hydrolase N-terminal domain"/>
    <property type="match status" value="1"/>
</dbReference>
<dbReference type="Pfam" id="PF17900">
    <property type="entry name" value="Peptidase_M1_N"/>
    <property type="match status" value="1"/>
</dbReference>
<dbReference type="AlphaFoldDB" id="A0A310SU51"/>
<dbReference type="GO" id="GO:0005615">
    <property type="term" value="C:extracellular space"/>
    <property type="evidence" value="ECO:0007669"/>
    <property type="project" value="TreeGrafter"/>
</dbReference>
<dbReference type="GO" id="GO:0016020">
    <property type="term" value="C:membrane"/>
    <property type="evidence" value="ECO:0007669"/>
    <property type="project" value="TreeGrafter"/>
</dbReference>
<keyword evidence="1 4" id="KW-0031">Aminopeptidase</keyword>
<evidence type="ECO:0000256" key="2">
    <source>
        <dbReference type="SAM" id="SignalP"/>
    </source>
</evidence>
<evidence type="ECO:0000313" key="5">
    <source>
        <dbReference type="Proteomes" id="UP000250275"/>
    </source>
</evidence>
<evidence type="ECO:0000259" key="3">
    <source>
        <dbReference type="Pfam" id="PF17900"/>
    </source>
</evidence>
<dbReference type="InterPro" id="IPR045357">
    <property type="entry name" value="Aminopeptidase_N-like_N"/>
</dbReference>
<sequence length="279" mass="31967">MKCILRLRILLCLATAFGSVTSFSVCPHNLLDKDVSGSSTDYLSYRLPKEVIPIKYSLYLDNDMRNFTYFGSVSIYLKVVETTDTVVVHSDGLRILEEEVDLYRVKTVNELQIPYIREPIMCQVYDPERQFYVIKTEKELEPNEYVLSIKFLGEIRDDVFGFYRSFYVENGEKKWMAVTQFSPTYARRAFPCMDEPHLKAVFQLSIRSSVYNLTVTSNTKAVYRTPCNCYKENSETSLFGRVGSSSVNTLNASLVPRAEARLTIQASPVRTARKGPHDS</sequence>
<keyword evidence="1 4" id="KW-0378">Hydrolase</keyword>
<gene>
    <name evidence="4" type="ORF">WN48_05537</name>
</gene>
<proteinExistence type="predicted"/>
<organism evidence="4 5">
    <name type="scientific">Eufriesea mexicana</name>
    <dbReference type="NCBI Taxonomy" id="516756"/>
    <lineage>
        <taxon>Eukaryota</taxon>
        <taxon>Metazoa</taxon>
        <taxon>Ecdysozoa</taxon>
        <taxon>Arthropoda</taxon>
        <taxon>Hexapoda</taxon>
        <taxon>Insecta</taxon>
        <taxon>Pterygota</taxon>
        <taxon>Neoptera</taxon>
        <taxon>Endopterygota</taxon>
        <taxon>Hymenoptera</taxon>
        <taxon>Apocrita</taxon>
        <taxon>Aculeata</taxon>
        <taxon>Apoidea</taxon>
        <taxon>Anthophila</taxon>
        <taxon>Apidae</taxon>
        <taxon>Eufriesea</taxon>
    </lineage>
</organism>
<keyword evidence="2" id="KW-0732">Signal</keyword>
<name>A0A310SU51_9HYME</name>
<dbReference type="GO" id="GO:0070006">
    <property type="term" value="F:metalloaminopeptidase activity"/>
    <property type="evidence" value="ECO:0007669"/>
    <property type="project" value="TreeGrafter"/>
</dbReference>
<dbReference type="EMBL" id="KQ760397">
    <property type="protein sequence ID" value="OAD60663.1"/>
    <property type="molecule type" value="Genomic_DNA"/>
</dbReference>
<protein>
    <submittedName>
        <fullName evidence="4">Aminopeptidase 1</fullName>
    </submittedName>
</protein>
<dbReference type="Gene3D" id="2.60.40.1730">
    <property type="entry name" value="tricorn interacting facor f3 domain"/>
    <property type="match status" value="1"/>
</dbReference>
<dbReference type="PANTHER" id="PTHR11533">
    <property type="entry name" value="PROTEASE M1 ZINC METALLOPROTEASE"/>
    <property type="match status" value="1"/>
</dbReference>
<dbReference type="OrthoDB" id="10031169at2759"/>
<keyword evidence="1 4" id="KW-0645">Protease</keyword>